<dbReference type="CDD" id="cd14847">
    <property type="entry name" value="DD-carboxypeptidase_like"/>
    <property type="match status" value="1"/>
</dbReference>
<dbReference type="RefSeq" id="WP_078235689.1">
    <property type="nucleotide sequence ID" value="NZ_MUYA01000001.1"/>
</dbReference>
<comment type="caution">
    <text evidence="2">The sequence shown here is derived from an EMBL/GenBank/DDBJ whole genome shotgun (WGS) entry which is preliminary data.</text>
</comment>
<accession>A0A1T0AVC7</accession>
<dbReference type="Gene3D" id="3.30.1380.10">
    <property type="match status" value="1"/>
</dbReference>
<dbReference type="GO" id="GO:0006508">
    <property type="term" value="P:proteolysis"/>
    <property type="evidence" value="ECO:0007669"/>
    <property type="project" value="InterPro"/>
</dbReference>
<evidence type="ECO:0000313" key="2">
    <source>
        <dbReference type="EMBL" id="OOS00795.1"/>
    </source>
</evidence>
<dbReference type="Proteomes" id="UP000190867">
    <property type="component" value="Unassembled WGS sequence"/>
</dbReference>
<dbReference type="AlphaFoldDB" id="A0A1T0AVC7"/>
<dbReference type="PANTHER" id="PTHR34385:SF1">
    <property type="entry name" value="PEPTIDOGLYCAN L-ALANYL-D-GLUTAMATE ENDOPEPTIDASE CWLK"/>
    <property type="match status" value="1"/>
</dbReference>
<name>A0A1T0AVC7_9PAST</name>
<dbReference type="GO" id="GO:0008233">
    <property type="term" value="F:peptidase activity"/>
    <property type="evidence" value="ECO:0007669"/>
    <property type="project" value="InterPro"/>
</dbReference>
<dbReference type="STRING" id="734.B0187_00395"/>
<dbReference type="InterPro" id="IPR009045">
    <property type="entry name" value="Zn_M74/Hedgehog-like"/>
</dbReference>
<organism evidence="2 3">
    <name type="scientific">Haemophilus paracuniculus</name>
    <dbReference type="NCBI Taxonomy" id="734"/>
    <lineage>
        <taxon>Bacteria</taxon>
        <taxon>Pseudomonadati</taxon>
        <taxon>Pseudomonadota</taxon>
        <taxon>Gammaproteobacteria</taxon>
        <taxon>Pasteurellales</taxon>
        <taxon>Pasteurellaceae</taxon>
        <taxon>Haemophilus</taxon>
    </lineage>
</organism>
<dbReference type="SUPFAM" id="SSF55166">
    <property type="entry name" value="Hedgehog/DD-peptidase"/>
    <property type="match status" value="1"/>
</dbReference>
<dbReference type="Pfam" id="PF02557">
    <property type="entry name" value="VanY"/>
    <property type="match status" value="1"/>
</dbReference>
<gene>
    <name evidence="2" type="ORF">B0187_00395</name>
</gene>
<dbReference type="InterPro" id="IPR052179">
    <property type="entry name" value="DD-CPase-like"/>
</dbReference>
<protein>
    <submittedName>
        <fullName evidence="2">Peptidase M15</fullName>
    </submittedName>
</protein>
<reference evidence="2 3" key="1">
    <citation type="submission" date="2017-02" db="EMBL/GenBank/DDBJ databases">
        <title>Draft genome sequence of Haemophilus paracuniculus CCUG 43573 type strain.</title>
        <authorList>
            <person name="Engstrom-Jakobsson H."/>
            <person name="Salva-Serra F."/>
            <person name="Thorell K."/>
            <person name="Gonzales-Siles L."/>
            <person name="Karlsson R."/>
            <person name="Boulund F."/>
            <person name="Engstrand L."/>
            <person name="Kristiansson E."/>
            <person name="Moore E."/>
        </authorList>
    </citation>
    <scope>NUCLEOTIDE SEQUENCE [LARGE SCALE GENOMIC DNA]</scope>
    <source>
        <strain evidence="2 3">CCUG 43573</strain>
    </source>
</reference>
<dbReference type="OrthoDB" id="9792074at2"/>
<dbReference type="InterPro" id="IPR003709">
    <property type="entry name" value="VanY-like_core_dom"/>
</dbReference>
<feature type="domain" description="D-alanyl-D-alanine carboxypeptidase-like core" evidence="1">
    <location>
        <begin position="28"/>
        <end position="184"/>
    </location>
</feature>
<evidence type="ECO:0000313" key="3">
    <source>
        <dbReference type="Proteomes" id="UP000190867"/>
    </source>
</evidence>
<sequence length="226" mass="26110">MNKNLNLILTGKSRDHLVPLLNPLSDKHFLQAEAVQAFLALQQAAKQAGFNLQPASTFRDFERQKAIWNAKFNGERKVHNDQGCAIDLSCLSDWEKCQAMLRWSAVAGASRHHWGTELDIFDPDLLPKNQSLMLEPWEYQAGGYFENLTAWLNQNAEQFGFYFPFNGRADKRIGIEPWHLSYRPLSERYQAEFCADMLRSAWIDEDLAGKECLIAHFDDLFKHYIL</sequence>
<keyword evidence="3" id="KW-1185">Reference proteome</keyword>
<dbReference type="EMBL" id="MUYA01000001">
    <property type="protein sequence ID" value="OOS00795.1"/>
    <property type="molecule type" value="Genomic_DNA"/>
</dbReference>
<dbReference type="PANTHER" id="PTHR34385">
    <property type="entry name" value="D-ALANYL-D-ALANINE CARBOXYPEPTIDASE"/>
    <property type="match status" value="1"/>
</dbReference>
<evidence type="ECO:0000259" key="1">
    <source>
        <dbReference type="Pfam" id="PF02557"/>
    </source>
</evidence>
<proteinExistence type="predicted"/>